<dbReference type="GO" id="GO:0006487">
    <property type="term" value="P:protein N-linked glycosylation"/>
    <property type="evidence" value="ECO:0007669"/>
    <property type="project" value="TreeGrafter"/>
</dbReference>
<feature type="transmembrane region" description="Helical" evidence="2">
    <location>
        <begin position="140"/>
        <end position="160"/>
    </location>
</feature>
<dbReference type="OrthoDB" id="2139606at2759"/>
<comment type="caution">
    <text evidence="3">The sequence shown here is derived from an EMBL/GenBank/DDBJ whole genome shotgun (WGS) entry which is preliminary data.</text>
</comment>
<evidence type="ECO:0000313" key="3">
    <source>
        <dbReference type="EMBL" id="RYO94399.1"/>
    </source>
</evidence>
<dbReference type="Proteomes" id="UP000293360">
    <property type="component" value="Unassembled WGS sequence"/>
</dbReference>
<keyword evidence="2" id="KW-0472">Membrane</keyword>
<evidence type="ECO:0000256" key="1">
    <source>
        <dbReference type="SAM" id="MobiDB-lite"/>
    </source>
</evidence>
<keyword evidence="2" id="KW-1133">Transmembrane helix</keyword>
<sequence length="261" mass="28935">MAKPTPASTHNGRTDQSGSTADHHQSLDHSLLQPRLAVALGVPKRWHPPLIVARLLSIAPALWWGMRCALRFLFAEFILSSGPKSPPSGEDGMLFRAESSLRLTETVLAMVWCWASGHLAYFFTDCLMSRWLINYTPQATIVRLVTLSCVFSYATSWVVYLTGASQDPGLLLPAWISIATILTACYQITQRKINIRKETRLSVHVFSYASFISMVALLVQSHSTRVDYPNIPLMALAKRAGEIAVRLVVKILGVTREVDGL</sequence>
<protein>
    <recommendedName>
        <fullName evidence="5">N-glycosylation protein EOS1</fullName>
    </recommendedName>
</protein>
<feature type="region of interest" description="Disordered" evidence="1">
    <location>
        <begin position="1"/>
        <end position="24"/>
    </location>
</feature>
<name>A0A4Q4T186_9PEZI</name>
<dbReference type="AlphaFoldDB" id="A0A4Q4T186"/>
<organism evidence="3 4">
    <name type="scientific">Monosporascus ibericus</name>
    <dbReference type="NCBI Taxonomy" id="155417"/>
    <lineage>
        <taxon>Eukaryota</taxon>
        <taxon>Fungi</taxon>
        <taxon>Dikarya</taxon>
        <taxon>Ascomycota</taxon>
        <taxon>Pezizomycotina</taxon>
        <taxon>Sordariomycetes</taxon>
        <taxon>Xylariomycetidae</taxon>
        <taxon>Xylariales</taxon>
        <taxon>Xylariales incertae sedis</taxon>
        <taxon>Monosporascus</taxon>
    </lineage>
</organism>
<feature type="transmembrane region" description="Helical" evidence="2">
    <location>
        <begin position="172"/>
        <end position="189"/>
    </location>
</feature>
<dbReference type="GO" id="GO:0034599">
    <property type="term" value="P:cellular response to oxidative stress"/>
    <property type="evidence" value="ECO:0007669"/>
    <property type="project" value="InterPro"/>
</dbReference>
<dbReference type="PANTHER" id="PTHR28147:SF1">
    <property type="entry name" value="N-GLYCOSYLATION PROTEIN EOS1"/>
    <property type="match status" value="1"/>
</dbReference>
<dbReference type="STRING" id="155417.A0A4Q4T186"/>
<gene>
    <name evidence="3" type="ORF">DL764_007833</name>
</gene>
<reference evidence="3 4" key="1">
    <citation type="submission" date="2018-06" db="EMBL/GenBank/DDBJ databases">
        <title>Complete Genomes of Monosporascus.</title>
        <authorList>
            <person name="Robinson A.J."/>
            <person name="Natvig D.O."/>
        </authorList>
    </citation>
    <scope>NUCLEOTIDE SEQUENCE [LARGE SCALE GENOMIC DNA]</scope>
    <source>
        <strain evidence="3 4">CBS 110550</strain>
    </source>
</reference>
<feature type="transmembrane region" description="Helical" evidence="2">
    <location>
        <begin position="201"/>
        <end position="219"/>
    </location>
</feature>
<dbReference type="EMBL" id="QJNU01000568">
    <property type="protein sequence ID" value="RYO94399.1"/>
    <property type="molecule type" value="Genomic_DNA"/>
</dbReference>
<dbReference type="GO" id="GO:0005789">
    <property type="term" value="C:endoplasmic reticulum membrane"/>
    <property type="evidence" value="ECO:0007669"/>
    <property type="project" value="InterPro"/>
</dbReference>
<dbReference type="Pfam" id="PF12326">
    <property type="entry name" value="EOS1"/>
    <property type="match status" value="1"/>
</dbReference>
<evidence type="ECO:0000256" key="2">
    <source>
        <dbReference type="SAM" id="Phobius"/>
    </source>
</evidence>
<keyword evidence="4" id="KW-1185">Reference proteome</keyword>
<accession>A0A4Q4T186</accession>
<feature type="compositionally biased region" description="Polar residues" evidence="1">
    <location>
        <begin position="1"/>
        <end position="20"/>
    </location>
</feature>
<evidence type="ECO:0000313" key="4">
    <source>
        <dbReference type="Proteomes" id="UP000293360"/>
    </source>
</evidence>
<evidence type="ECO:0008006" key="5">
    <source>
        <dbReference type="Google" id="ProtNLM"/>
    </source>
</evidence>
<proteinExistence type="predicted"/>
<dbReference type="PANTHER" id="PTHR28147">
    <property type="entry name" value="N-GLYCOSYLATION PROTEIN EOS1"/>
    <property type="match status" value="1"/>
</dbReference>
<dbReference type="InterPro" id="IPR021100">
    <property type="entry name" value="N-glycosylation_EOS1"/>
</dbReference>
<keyword evidence="2" id="KW-0812">Transmembrane</keyword>